<protein>
    <submittedName>
        <fullName evidence="2">Oxidoreductase, aldo/keto reductase family protein</fullName>
    </submittedName>
</protein>
<dbReference type="RefSeq" id="WP_002740185.1">
    <property type="nucleotide sequence ID" value="NZ_CP012029.1"/>
</dbReference>
<sequence>MNPSDPFQELYQTNRIKGSSESQATKEYSENSFLFKKYSNKEKTLNPYFSFRGRTLSKIAFGCYRVGLESPEHEKAMGLSFSEGFNVIDTSSNYGNGESESLVGKVLRKKITTGELKRENVFIVTKAGYIQGKNLQIVMELEKQNTGFPEITYYSEECYHCIHPFFLEDQLERSLQRLGLETVDVFLLHNPEYFLMDREKHNVSKEKATEQYYERIRNSFRFLEQKRKEGKILYYGISSNTFPEDSEKYTATSLIKILKIAKEIQDELGLDESGFAVVQFPGNLLENGFLDPKFEGKNLVSLIHENGLLPLINRPLNAISSSGNIRRLSYDPKKKSGDVMLLLKERLEVIYEREEKSLSILPQGSIKYTFRTVIEPYLDQFQNQNHLNQFLERTVIPILQQLISQVEKLGGQKAQAEYIETLNEALPILEQYVFQKNILDRSELYEKILKCYPKYQGWNLSTIALHLLHSSLGEGMVLLGMRREEYVKDASFSFGAPANDIQYQDWKKFEV</sequence>
<evidence type="ECO:0000313" key="3">
    <source>
        <dbReference type="Proteomes" id="UP000058857"/>
    </source>
</evidence>
<name>A0A0E3BNF7_LEPBO</name>
<dbReference type="CDD" id="cd19099">
    <property type="entry name" value="AKR_unchar"/>
    <property type="match status" value="1"/>
</dbReference>
<dbReference type="InterPro" id="IPR023210">
    <property type="entry name" value="NADP_OxRdtase_dom"/>
</dbReference>
<dbReference type="InterPro" id="IPR036812">
    <property type="entry name" value="NAD(P)_OxRdtase_dom_sf"/>
</dbReference>
<organism evidence="2">
    <name type="scientific">Leptospira borgpetersenii serovar Ballum</name>
    <dbReference type="NCBI Taxonomy" id="280505"/>
    <lineage>
        <taxon>Bacteria</taxon>
        <taxon>Pseudomonadati</taxon>
        <taxon>Spirochaetota</taxon>
        <taxon>Spirochaetia</taxon>
        <taxon>Leptospirales</taxon>
        <taxon>Leptospiraceae</taxon>
        <taxon>Leptospira</taxon>
    </lineage>
</organism>
<evidence type="ECO:0000313" key="2">
    <source>
        <dbReference type="EMBL" id="ALO25876.1"/>
    </source>
</evidence>
<accession>A0A0E3BNF7</accession>
<dbReference type="GO" id="GO:0016491">
    <property type="term" value="F:oxidoreductase activity"/>
    <property type="evidence" value="ECO:0007669"/>
    <property type="project" value="InterPro"/>
</dbReference>
<evidence type="ECO:0000259" key="1">
    <source>
        <dbReference type="Pfam" id="PF00248"/>
    </source>
</evidence>
<dbReference type="Proteomes" id="UP000058857">
    <property type="component" value="Chromosome 1"/>
</dbReference>
<dbReference type="InterPro" id="IPR020471">
    <property type="entry name" value="AKR"/>
</dbReference>
<dbReference type="PATRIC" id="fig|280505.15.peg.1549"/>
<dbReference type="Gene3D" id="3.20.20.100">
    <property type="entry name" value="NADP-dependent oxidoreductase domain"/>
    <property type="match status" value="1"/>
</dbReference>
<proteinExistence type="predicted"/>
<dbReference type="GO" id="GO:0005829">
    <property type="term" value="C:cytosol"/>
    <property type="evidence" value="ECO:0007669"/>
    <property type="project" value="TreeGrafter"/>
</dbReference>
<reference evidence="2 3" key="1">
    <citation type="journal article" date="2015" name="PLoS Negl. Trop. Dis.">
        <title>Distribution of Plasmids in Distinct Leptospira Pathogenic Species.</title>
        <authorList>
            <person name="Wang Y."/>
            <person name="Zhuang X."/>
            <person name="Zhong Y."/>
            <person name="Zhang C."/>
            <person name="Zhang Y."/>
            <person name="Zeng L."/>
            <person name="Zhu Y."/>
            <person name="He P."/>
            <person name="Dong K."/>
            <person name="Pal U."/>
            <person name="Guo X."/>
            <person name="Qin J."/>
        </authorList>
    </citation>
    <scope>NUCLEOTIDE SEQUENCE [LARGE SCALE GENOMIC DNA]</scope>
    <source>
        <strain evidence="2 3">56604</strain>
    </source>
</reference>
<dbReference type="EMBL" id="CP012029">
    <property type="protein sequence ID" value="ALO25876.1"/>
    <property type="molecule type" value="Genomic_DNA"/>
</dbReference>
<dbReference type="Pfam" id="PF00248">
    <property type="entry name" value="Aldo_ket_red"/>
    <property type="match status" value="1"/>
</dbReference>
<feature type="domain" description="NADP-dependent oxidoreductase" evidence="1">
    <location>
        <begin position="59"/>
        <end position="257"/>
    </location>
</feature>
<dbReference type="AlphaFoldDB" id="A0A0E3BNF7"/>
<dbReference type="SUPFAM" id="SSF51430">
    <property type="entry name" value="NAD(P)-linked oxidoreductase"/>
    <property type="match status" value="1"/>
</dbReference>
<gene>
    <name evidence="2" type="ORF">LBBP_01587</name>
</gene>
<dbReference type="PANTHER" id="PTHR42686:SF1">
    <property type="entry name" value="GH17980P-RELATED"/>
    <property type="match status" value="1"/>
</dbReference>
<dbReference type="PANTHER" id="PTHR42686">
    <property type="entry name" value="GH17980P-RELATED"/>
    <property type="match status" value="1"/>
</dbReference>